<dbReference type="RefSeq" id="WP_048930294.1">
    <property type="nucleotide sequence ID" value="NZ_KQ235879.1"/>
</dbReference>
<evidence type="ECO:0000259" key="3">
    <source>
        <dbReference type="SMART" id="SM01008"/>
    </source>
</evidence>
<dbReference type="SUPFAM" id="SSF56003">
    <property type="entry name" value="Molybdenum cofactor-binding domain"/>
    <property type="match status" value="1"/>
</dbReference>
<sequence length="764" mass="83108">MSEYRHIGKVRRRQDGRAIVTGKAVYCDDIKIPNVLYMKVLRCPYPHAEIVSIDTSKAEAMPGVKSVMTYKNAPAWKTGVPAHRPVMDQHLRFTGDVVATVSAVSNDIAEEALELIEVEYKQLTPVYDVEEAIKPGAPEVYRAEDNIESKGYHYENNCLPPGSYFEGNDPPFYYIREGDVEKGFEESDVVVEGKVSYDKPSFPGAPEVPFIAARWEDDSHVTVWASSQGPNMVAKPLGLTIGAHISTITPNVGGSYGNKDSLSYTSMLVVAASKVAGAAVKFNMTKEEHLLTYERRLSNKFIGKIGVKKDGMIHAIKGDWLVSTGVGSELTQGQVAEGLGELNLVLNQTPNWDVTAKVVVSNLTPVGIARGFGGQELKSCALHLLNRALKQIDMDPVTVFKKNFCKAGDEYYWRTGHKYSNPVIDYTKCFDVAAEKFGWYRKWKGWGKPTRVEGNKAYGVGFSLHSSGDPQSDETFAYVRLENDQVTVHCVISECGNGERLAIAKVAAEVLNVPMEAVTVVQADNGTNPADFGLAGSRGTITGGAAVGRAAAEARKKLLEEAAPVMGCSPEELDTKDMMIFKKDDPSNRIPWLRICPLYYSITGTGGIEGDFNHNNCVMIFVEVEVDLDTGLVKVVDVLGASDVGQIVNPIELKMQFEGGLGSAGLDTAQLEAHVLDPVLGRIMTHNLIDYKWRPFNELPHFDTSILESQFPTAHPFGAIGIGEITGAGGPPAVLMAIENAIGGAEINEYPATPDRILKALGKA</sequence>
<proteinExistence type="predicted"/>
<dbReference type="InterPro" id="IPR008274">
    <property type="entry name" value="AldOxase/xan_DH_MoCoBD1"/>
</dbReference>
<keyword evidence="2" id="KW-0560">Oxidoreductase</keyword>
<dbReference type="PANTHER" id="PTHR11908">
    <property type="entry name" value="XANTHINE DEHYDROGENASE"/>
    <property type="match status" value="1"/>
</dbReference>
<dbReference type="PANTHER" id="PTHR11908:SF132">
    <property type="entry name" value="ALDEHYDE OXIDASE 1-RELATED"/>
    <property type="match status" value="1"/>
</dbReference>
<dbReference type="InterPro" id="IPR046867">
    <property type="entry name" value="AldOxase/xan_DH_MoCoBD2"/>
</dbReference>
<dbReference type="Pfam" id="PF01315">
    <property type="entry name" value="Ald_Xan_dh_C"/>
    <property type="match status" value="1"/>
</dbReference>
<dbReference type="Pfam" id="PF02738">
    <property type="entry name" value="MoCoBD_1"/>
    <property type="match status" value="1"/>
</dbReference>
<dbReference type="InterPro" id="IPR037165">
    <property type="entry name" value="AldOxase/xan_DH_Mopterin-bd_sf"/>
</dbReference>
<dbReference type="EMBL" id="ADLK01000025">
    <property type="protein sequence ID" value="KMW17937.1"/>
    <property type="molecule type" value="Genomic_DNA"/>
</dbReference>
<reference evidence="4 5" key="1">
    <citation type="submission" date="2011-04" db="EMBL/GenBank/DDBJ databases">
        <title>The Genome Sequence of Clostridium citroniae WAL-19142.</title>
        <authorList>
            <consortium name="The Broad Institute Genome Sequencing Platform"/>
            <person name="Earl A."/>
            <person name="Ward D."/>
            <person name="Feldgarden M."/>
            <person name="Gevers D."/>
            <person name="Warren Y.A."/>
            <person name="Tyrrell K.L."/>
            <person name="Citron D.M."/>
            <person name="Goldstein E.J."/>
            <person name="Daigneault M."/>
            <person name="Allen-Vercoe E."/>
            <person name="Young S.K."/>
            <person name="Zeng Q."/>
            <person name="Gargeya S."/>
            <person name="Fitzgerald M."/>
            <person name="Haas B."/>
            <person name="Abouelleil A."/>
            <person name="Alvarado L."/>
            <person name="Arachchi H.M."/>
            <person name="Berlin A."/>
            <person name="Brown A."/>
            <person name="Chapman S.B."/>
            <person name="Chen Z."/>
            <person name="Dunbar C."/>
            <person name="Freedman E."/>
            <person name="Gearin G."/>
            <person name="Gellesch M."/>
            <person name="Goldberg J."/>
            <person name="Griggs A."/>
            <person name="Gujja S."/>
            <person name="Heilman E.R."/>
            <person name="Heiman D."/>
            <person name="Howarth C."/>
            <person name="Larson L."/>
            <person name="Lui A."/>
            <person name="MacDonald P.J."/>
            <person name="Mehta T."/>
            <person name="Montmayeur A."/>
            <person name="Murphy C."/>
            <person name="Neiman D."/>
            <person name="Pearson M."/>
            <person name="Priest M."/>
            <person name="Roberts A."/>
            <person name="Saif S."/>
            <person name="Shea T."/>
            <person name="Shenoy N."/>
            <person name="Sisk P."/>
            <person name="Stolte C."/>
            <person name="Sykes S."/>
            <person name="White J."/>
            <person name="Yandava C."/>
            <person name="Wortman J."/>
            <person name="Nusbaum C."/>
            <person name="Birren B."/>
        </authorList>
    </citation>
    <scope>NUCLEOTIDE SEQUENCE [LARGE SCALE GENOMIC DNA]</scope>
    <source>
        <strain evidence="4 5">WAL-19142</strain>
    </source>
</reference>
<dbReference type="GO" id="GO:0005506">
    <property type="term" value="F:iron ion binding"/>
    <property type="evidence" value="ECO:0007669"/>
    <property type="project" value="InterPro"/>
</dbReference>
<dbReference type="Gene3D" id="3.30.365.10">
    <property type="entry name" value="Aldehyde oxidase/xanthine dehydrogenase, molybdopterin binding domain"/>
    <property type="match status" value="4"/>
</dbReference>
<protein>
    <recommendedName>
        <fullName evidence="3">Aldehyde oxidase/xanthine dehydrogenase a/b hammerhead domain-containing protein</fullName>
    </recommendedName>
</protein>
<evidence type="ECO:0000256" key="1">
    <source>
        <dbReference type="ARBA" id="ARBA00022505"/>
    </source>
</evidence>
<dbReference type="InterPro" id="IPR016208">
    <property type="entry name" value="Ald_Oxase/xanthine_DH-like"/>
</dbReference>
<dbReference type="GeneID" id="93165565"/>
<dbReference type="InterPro" id="IPR036856">
    <property type="entry name" value="Ald_Oxase/Xan_DH_a/b_sf"/>
</dbReference>
<dbReference type="Proteomes" id="UP000037392">
    <property type="component" value="Unassembled WGS sequence"/>
</dbReference>
<dbReference type="SMART" id="SM01008">
    <property type="entry name" value="Ald_Xan_dh_C"/>
    <property type="match status" value="1"/>
</dbReference>
<name>A0A0J9BY66_9FIRM</name>
<dbReference type="InterPro" id="IPR000674">
    <property type="entry name" value="Ald_Oxase/Xan_DH_a/b"/>
</dbReference>
<dbReference type="AlphaFoldDB" id="A0A0J9BY66"/>
<dbReference type="Gene3D" id="3.90.1170.50">
    <property type="entry name" value="Aldehyde oxidase/xanthine dehydrogenase, a/b hammerhead"/>
    <property type="match status" value="1"/>
</dbReference>
<evidence type="ECO:0000256" key="2">
    <source>
        <dbReference type="ARBA" id="ARBA00023002"/>
    </source>
</evidence>
<dbReference type="GO" id="GO:0016491">
    <property type="term" value="F:oxidoreductase activity"/>
    <property type="evidence" value="ECO:0007669"/>
    <property type="project" value="UniProtKB-KW"/>
</dbReference>
<evidence type="ECO:0000313" key="4">
    <source>
        <dbReference type="EMBL" id="KMW17937.1"/>
    </source>
</evidence>
<gene>
    <name evidence="4" type="ORF">HMPREF9470_03418</name>
</gene>
<feature type="domain" description="Aldehyde oxidase/xanthine dehydrogenase a/b hammerhead" evidence="3">
    <location>
        <begin position="21"/>
        <end position="124"/>
    </location>
</feature>
<comment type="caution">
    <text evidence="4">The sequence shown here is derived from an EMBL/GenBank/DDBJ whole genome shotgun (WGS) entry which is preliminary data.</text>
</comment>
<dbReference type="Pfam" id="PF20256">
    <property type="entry name" value="MoCoBD_2"/>
    <property type="match status" value="1"/>
</dbReference>
<dbReference type="PATRIC" id="fig|742734.4.peg.3666"/>
<dbReference type="SUPFAM" id="SSF54665">
    <property type="entry name" value="CO dehydrogenase molybdoprotein N-domain-like"/>
    <property type="match status" value="1"/>
</dbReference>
<evidence type="ECO:0000313" key="5">
    <source>
        <dbReference type="Proteomes" id="UP000037392"/>
    </source>
</evidence>
<keyword evidence="1" id="KW-0500">Molybdenum</keyword>
<organism evidence="4 5">
    <name type="scientific">[Clostridium] citroniae WAL-19142</name>
    <dbReference type="NCBI Taxonomy" id="742734"/>
    <lineage>
        <taxon>Bacteria</taxon>
        <taxon>Bacillati</taxon>
        <taxon>Bacillota</taxon>
        <taxon>Clostridia</taxon>
        <taxon>Lachnospirales</taxon>
        <taxon>Lachnospiraceae</taxon>
        <taxon>Enterocloster</taxon>
    </lineage>
</organism>
<dbReference type="OrthoDB" id="9759099at2"/>
<accession>A0A0J9BY66</accession>